<keyword evidence="2" id="KW-1185">Reference proteome</keyword>
<protein>
    <recommendedName>
        <fullName evidence="3">RteC protein</fullName>
    </recommendedName>
</protein>
<accession>A0ABR8VET4</accession>
<gene>
    <name evidence="1" type="ORF">H9626_13930</name>
</gene>
<evidence type="ECO:0008006" key="3">
    <source>
        <dbReference type="Google" id="ProtNLM"/>
    </source>
</evidence>
<evidence type="ECO:0000313" key="1">
    <source>
        <dbReference type="EMBL" id="MBD8003283.1"/>
    </source>
</evidence>
<name>A0ABR8VET4_9BACT</name>
<dbReference type="Proteomes" id="UP000616346">
    <property type="component" value="Unassembled WGS sequence"/>
</dbReference>
<dbReference type="RefSeq" id="WP_191710862.1">
    <property type="nucleotide sequence ID" value="NZ_JACSPQ010000053.1"/>
</dbReference>
<evidence type="ECO:0000313" key="2">
    <source>
        <dbReference type="Proteomes" id="UP000616346"/>
    </source>
</evidence>
<reference evidence="1 2" key="1">
    <citation type="submission" date="2020-08" db="EMBL/GenBank/DDBJ databases">
        <title>A Genomic Blueprint of the Chicken Gut Microbiome.</title>
        <authorList>
            <person name="Gilroy R."/>
            <person name="Ravi A."/>
            <person name="Getino M."/>
            <person name="Pursley I."/>
            <person name="Horton D.L."/>
            <person name="Alikhan N.-F."/>
            <person name="Baker D."/>
            <person name="Gharbi K."/>
            <person name="Hall N."/>
            <person name="Watson M."/>
            <person name="Adriaenssens E.M."/>
            <person name="Foster-Nyarko E."/>
            <person name="Jarju S."/>
            <person name="Secka A."/>
            <person name="Antonio M."/>
            <person name="Oren A."/>
            <person name="Chaudhuri R."/>
            <person name="La Ragione R.M."/>
            <person name="Hildebrand F."/>
            <person name="Pallen M.J."/>
        </authorList>
    </citation>
    <scope>NUCLEOTIDE SEQUENCE [LARGE SCALE GENOMIC DNA]</scope>
    <source>
        <strain evidence="1 2">Sa1YUN3</strain>
    </source>
</reference>
<proteinExistence type="predicted"/>
<dbReference type="EMBL" id="JACSPQ010000053">
    <property type="protein sequence ID" value="MBD8003283.1"/>
    <property type="molecule type" value="Genomic_DNA"/>
</dbReference>
<sequence>MLERDYIMRLIRQFFEALEKLIESRNEKEPATIQAEFGQMYTAYFGKPDTFFYGRSADEILNFLRETYNPQEFLSRVEMLADLIYYHGTIKTEETERKMFFRKSLALLEYLDAHSDTFSFERRRKISDIRKQTDQ</sequence>
<comment type="caution">
    <text evidence="1">The sequence shown here is derived from an EMBL/GenBank/DDBJ whole genome shotgun (WGS) entry which is preliminary data.</text>
</comment>
<organism evidence="1 2">
    <name type="scientific">Phocaeicola faecium</name>
    <dbReference type="NCBI Taxonomy" id="2762213"/>
    <lineage>
        <taxon>Bacteria</taxon>
        <taxon>Pseudomonadati</taxon>
        <taxon>Bacteroidota</taxon>
        <taxon>Bacteroidia</taxon>
        <taxon>Bacteroidales</taxon>
        <taxon>Bacteroidaceae</taxon>
        <taxon>Phocaeicola</taxon>
    </lineage>
</organism>